<evidence type="ECO:0000259" key="14">
    <source>
        <dbReference type="Pfam" id="PF02932"/>
    </source>
</evidence>
<organism evidence="15 16">
    <name type="scientific">Ditylenchus destructor</name>
    <dbReference type="NCBI Taxonomy" id="166010"/>
    <lineage>
        <taxon>Eukaryota</taxon>
        <taxon>Metazoa</taxon>
        <taxon>Ecdysozoa</taxon>
        <taxon>Nematoda</taxon>
        <taxon>Chromadorea</taxon>
        <taxon>Rhabditida</taxon>
        <taxon>Tylenchina</taxon>
        <taxon>Tylenchomorpha</taxon>
        <taxon>Sphaerularioidea</taxon>
        <taxon>Anguinidae</taxon>
        <taxon>Anguininae</taxon>
        <taxon>Ditylenchus</taxon>
    </lineage>
</organism>
<dbReference type="GO" id="GO:0005230">
    <property type="term" value="F:extracellular ligand-gated monoatomic ion channel activity"/>
    <property type="evidence" value="ECO:0007669"/>
    <property type="project" value="InterPro"/>
</dbReference>
<keyword evidence="10 11" id="KW-0407">Ion channel</keyword>
<evidence type="ECO:0000256" key="6">
    <source>
        <dbReference type="ARBA" id="ARBA00022729"/>
    </source>
</evidence>
<evidence type="ECO:0000256" key="5">
    <source>
        <dbReference type="ARBA" id="ARBA00022692"/>
    </source>
</evidence>
<sequence>MSDNGTMLYPRESKESYVQDNKILESLLKNYDERIRPTSLNSSGIPGPVLVKVNIMIRMLSKIDVVNMEYSMQITFRERWVDTRLAFNNILPNNTKRPQFLTVPYVKANIWVPDSFFPSEKAAHRHMVDTENMFIRIYGNGSILYSARLSLTCSCPMHLQLYPLDVQYCDFDLISYAHTTKDIVYEWDTTLAPVQLKPGVGQDLPNFQLDDHIDTGIECASRTNTGIYACLRMRMKLSRLMTYFVLQLYLPTTMIVIVSWVSFWIDMHSTAGRVALAMTTLLTITTMQSSINAKLPPVNYVKVVDVWLGTCQTFVFGALIEYAVVCYRDNALRARKSKQRATAIRSSQTRSKRNMAGNGIQGDTTLMLDQPSAYVDKVSERNLMPCTCDLGVVGGTVLAGMGLAGANLSTLVPLSISFADVDENRRTPSPIEDVIYEDSVKPPSCFRNRRHNGASSIIYKPTFSVPSSQSLWRFLKKKLKKPDYLPARIDYYARIFMPLGFLVFNFFYWAQEAILRKCRWAGHVARRENGRWTKETTFWEPTDNKGKTIKAPQGWGKPERWKDKIIKKLGKDWHHVAMDREKYRALCDDTFAPKQHG</sequence>
<dbReference type="Pfam" id="PF02932">
    <property type="entry name" value="Neur_chan_memb"/>
    <property type="match status" value="1"/>
</dbReference>
<evidence type="ECO:0000256" key="4">
    <source>
        <dbReference type="ARBA" id="ARBA00022475"/>
    </source>
</evidence>
<dbReference type="InterPro" id="IPR038050">
    <property type="entry name" value="Neuro_actylchol_rec"/>
</dbReference>
<feature type="region of interest" description="Disordered" evidence="12">
    <location>
        <begin position="341"/>
        <end position="361"/>
    </location>
</feature>
<dbReference type="GO" id="GO:0004888">
    <property type="term" value="F:transmembrane signaling receptor activity"/>
    <property type="evidence" value="ECO:0007669"/>
    <property type="project" value="InterPro"/>
</dbReference>
<evidence type="ECO:0000313" key="15">
    <source>
        <dbReference type="EMBL" id="KAI1717342.1"/>
    </source>
</evidence>
<comment type="caution">
    <text evidence="15">The sequence shown here is derived from an EMBL/GenBank/DDBJ whole genome shotgun (WGS) entry which is preliminary data.</text>
</comment>
<evidence type="ECO:0000259" key="13">
    <source>
        <dbReference type="Pfam" id="PF02931"/>
    </source>
</evidence>
<dbReference type="CDD" id="cd18993">
    <property type="entry name" value="LGIC_ECD_GluCl"/>
    <property type="match status" value="1"/>
</dbReference>
<evidence type="ECO:0000256" key="1">
    <source>
        <dbReference type="ARBA" id="ARBA00004141"/>
    </source>
</evidence>
<comment type="subcellular location">
    <subcellularLocation>
        <location evidence="2">Cell membrane</location>
    </subcellularLocation>
    <subcellularLocation>
        <location evidence="1">Membrane</location>
        <topology evidence="1">Multi-pass membrane protein</topology>
    </subcellularLocation>
</comment>
<feature type="domain" description="Neurotransmitter-gated ion-channel transmembrane" evidence="14">
    <location>
        <begin position="248"/>
        <end position="354"/>
    </location>
</feature>
<evidence type="ECO:0000256" key="8">
    <source>
        <dbReference type="ARBA" id="ARBA00023065"/>
    </source>
</evidence>
<comment type="similarity">
    <text evidence="11">Belongs to the ligand-gated ion channel (TC 1.A.9) family.</text>
</comment>
<evidence type="ECO:0000256" key="10">
    <source>
        <dbReference type="ARBA" id="ARBA00023303"/>
    </source>
</evidence>
<dbReference type="InterPro" id="IPR006028">
    <property type="entry name" value="GABAA/Glycine_rcpt"/>
</dbReference>
<gene>
    <name evidence="15" type="ORF">DdX_07084</name>
</gene>
<dbReference type="CDD" id="cd19062">
    <property type="entry name" value="LGIC_TM_GluCl"/>
    <property type="match status" value="1"/>
</dbReference>
<keyword evidence="16" id="KW-1185">Reference proteome</keyword>
<keyword evidence="3 11" id="KW-0813">Transport</keyword>
<keyword evidence="4" id="KW-1003">Cell membrane</keyword>
<name>A0AAD4N6R3_9BILA</name>
<evidence type="ECO:0000256" key="12">
    <source>
        <dbReference type="SAM" id="MobiDB-lite"/>
    </source>
</evidence>
<evidence type="ECO:0000313" key="16">
    <source>
        <dbReference type="Proteomes" id="UP001201812"/>
    </source>
</evidence>
<keyword evidence="5 11" id="KW-0812">Transmembrane</keyword>
<keyword evidence="7 11" id="KW-1133">Transmembrane helix</keyword>
<dbReference type="Gene3D" id="1.20.58.390">
    <property type="entry name" value="Neurotransmitter-gated ion-channel transmembrane domain"/>
    <property type="match status" value="1"/>
</dbReference>
<dbReference type="Proteomes" id="UP001201812">
    <property type="component" value="Unassembled WGS sequence"/>
</dbReference>
<feature type="transmembrane region" description="Helical" evidence="11">
    <location>
        <begin position="306"/>
        <end position="327"/>
    </location>
</feature>
<dbReference type="InterPro" id="IPR006029">
    <property type="entry name" value="Neurotrans-gated_channel_TM"/>
</dbReference>
<dbReference type="PRINTS" id="PR00253">
    <property type="entry name" value="GABAARECEPTR"/>
</dbReference>
<evidence type="ECO:0000256" key="11">
    <source>
        <dbReference type="RuleBase" id="RU000687"/>
    </source>
</evidence>
<dbReference type="PRINTS" id="PR00252">
    <property type="entry name" value="NRIONCHANNEL"/>
</dbReference>
<dbReference type="Pfam" id="PF02931">
    <property type="entry name" value="Neur_chan_LBD"/>
    <property type="match status" value="1"/>
</dbReference>
<comment type="caution">
    <text evidence="11">Lacks conserved residue(s) required for the propagation of feature annotation.</text>
</comment>
<dbReference type="PANTHER" id="PTHR18945">
    <property type="entry name" value="NEUROTRANSMITTER GATED ION CHANNEL"/>
    <property type="match status" value="1"/>
</dbReference>
<feature type="domain" description="Neurotransmitter-gated ion-channel ligand-binding" evidence="13">
    <location>
        <begin position="21"/>
        <end position="239"/>
    </location>
</feature>
<accession>A0AAD4N6R3</accession>
<evidence type="ECO:0000256" key="2">
    <source>
        <dbReference type="ARBA" id="ARBA00004236"/>
    </source>
</evidence>
<dbReference type="NCBIfam" id="TIGR00860">
    <property type="entry name" value="LIC"/>
    <property type="match status" value="1"/>
</dbReference>
<evidence type="ECO:0000256" key="7">
    <source>
        <dbReference type="ARBA" id="ARBA00022989"/>
    </source>
</evidence>
<dbReference type="EMBL" id="JAKKPZ010000009">
    <property type="protein sequence ID" value="KAI1717342.1"/>
    <property type="molecule type" value="Genomic_DNA"/>
</dbReference>
<dbReference type="InterPro" id="IPR006202">
    <property type="entry name" value="Neur_chan_lig-bd"/>
</dbReference>
<feature type="transmembrane region" description="Helical" evidence="11">
    <location>
        <begin position="491"/>
        <end position="510"/>
    </location>
</feature>
<dbReference type="PROSITE" id="PS00236">
    <property type="entry name" value="NEUROTR_ION_CHANNEL"/>
    <property type="match status" value="1"/>
</dbReference>
<dbReference type="SUPFAM" id="SSF63712">
    <property type="entry name" value="Nicotinic receptor ligand binding domain-like"/>
    <property type="match status" value="1"/>
</dbReference>
<dbReference type="InterPro" id="IPR006201">
    <property type="entry name" value="Neur_channel"/>
</dbReference>
<dbReference type="GO" id="GO:0005886">
    <property type="term" value="C:plasma membrane"/>
    <property type="evidence" value="ECO:0007669"/>
    <property type="project" value="UniProtKB-SubCell"/>
</dbReference>
<proteinExistence type="inferred from homology"/>
<protein>
    <submittedName>
        <fullName evidence="15">Neurotransmitter-gated ion-channel ligand binding domain-containing protein</fullName>
    </submittedName>
</protein>
<dbReference type="SUPFAM" id="SSF90112">
    <property type="entry name" value="Neurotransmitter-gated ion-channel transmembrane pore"/>
    <property type="match status" value="1"/>
</dbReference>
<dbReference type="InterPro" id="IPR036719">
    <property type="entry name" value="Neuro-gated_channel_TM_sf"/>
</dbReference>
<keyword evidence="8 11" id="KW-0406">Ion transport</keyword>
<dbReference type="InterPro" id="IPR036734">
    <property type="entry name" value="Neur_chan_lig-bd_sf"/>
</dbReference>
<feature type="transmembrane region" description="Helical" evidence="11">
    <location>
        <begin position="240"/>
        <end position="265"/>
    </location>
</feature>
<dbReference type="Gene3D" id="2.70.170.10">
    <property type="entry name" value="Neurotransmitter-gated ion-channel ligand-binding domain"/>
    <property type="match status" value="1"/>
</dbReference>
<dbReference type="InterPro" id="IPR018000">
    <property type="entry name" value="Neurotransmitter_ion_chnl_CS"/>
</dbReference>
<dbReference type="InterPro" id="IPR044721">
    <property type="entry name" value="GluCl_TM"/>
</dbReference>
<reference evidence="15" key="1">
    <citation type="submission" date="2022-01" db="EMBL/GenBank/DDBJ databases">
        <title>Genome Sequence Resource for Two Populations of Ditylenchus destructor, the Migratory Endoparasitic Phytonematode.</title>
        <authorList>
            <person name="Zhang H."/>
            <person name="Lin R."/>
            <person name="Xie B."/>
        </authorList>
    </citation>
    <scope>NUCLEOTIDE SEQUENCE</scope>
    <source>
        <strain evidence="15">BazhouSP</strain>
    </source>
</reference>
<keyword evidence="9 11" id="KW-0472">Membrane</keyword>
<dbReference type="AlphaFoldDB" id="A0AAD4N6R3"/>
<evidence type="ECO:0000256" key="9">
    <source>
        <dbReference type="ARBA" id="ARBA00023136"/>
    </source>
</evidence>
<evidence type="ECO:0000256" key="3">
    <source>
        <dbReference type="ARBA" id="ARBA00022448"/>
    </source>
</evidence>
<keyword evidence="6" id="KW-0732">Signal</keyword>